<keyword evidence="3" id="KW-1185">Reference proteome</keyword>
<organism evidence="2 3">
    <name type="scientific">Elizabethkingia argenteiflava</name>
    <dbReference type="NCBI Taxonomy" id="2681556"/>
    <lineage>
        <taxon>Bacteria</taxon>
        <taxon>Pseudomonadati</taxon>
        <taxon>Bacteroidota</taxon>
        <taxon>Flavobacteriia</taxon>
        <taxon>Flavobacteriales</taxon>
        <taxon>Weeksellaceae</taxon>
        <taxon>Elizabethkingia</taxon>
    </lineage>
</organism>
<dbReference type="Proteomes" id="UP000553459">
    <property type="component" value="Unassembled WGS sequence"/>
</dbReference>
<sequence>MKKISIFFSLLITLSSLAQTTITGKVSDLQGNSLANASVTVEIPNNSVIIAYNITDAKGYYKIVFNSSLQKINLRVKAFNKKTQIKIVDNRDQTINFNMVSDITEIKEVVLKTKLITRKGDTISYDLKSFTHKNDRVLADALKKIPGIDVNKDGTILYQGEPINKFYINGKDLMEGGYGLINNSLPIQAIGKVEVMENHQPVKILQDKIPSDQAAINIKLKKSITMTGRGELGLGASPLLWNVKLSPMLFTDKVQWVLSYKTNNQAESIESESNILSFGSRHEGVRRQVSQKNWLNIDQASSPNISQKRYLLNSVHFLSGSLLTQLKNKDWEFKAHSNYTNNTIEQDSYNETQYAQQFNHGAQISHSIKNNFYTDKAKAELIFTKNTKKTFFKNTTSLTQFWNSDRGFIDRSITNYNSSIQTTAKESLASPTTSFQNSLSSIVPWGHKLINIRSFINHQNDEQTLRVDPIRFTDQQSFDSLGHPVYQSIFPYSPSAKIAEQYVKIKNFETQNTANLSFSEKKWTFTPEISLSYIRDQLLTTLYGKGPKGIETYGNQYNNTITFNHTTPSLSTLINYKGDQLNLYLNLGVRFNHIKTMDQPGNSIINLQKSTFEPSLYAQYEFASFWKASINGNIQYTFGNIGDVYTGFILQTPSNLATTSANGVLAENRVNHSNARIAYRNPLNNLFFNLRASISKTQKNLMSNTSYNGGNITLAYVVKDNDLNTNSQQMEVGKYFPKFKTNASVSYSTRYQKSISLNNDQIQRSRNHNQNWRFKFNTTYFNWMSLDYNFSYEWGKNIYTYKGSNDAIASGNWSHQLSVILYPVKNHSLAMDWEQTNFSQGNQYLHNPFYDLTYQYVWTKKKIDFELKWLNIANTKIYQQIGNTSVGTLYKRMYIRPTQVMFSLKFNFK</sequence>
<dbReference type="Gene3D" id="2.60.40.1120">
    <property type="entry name" value="Carboxypeptidase-like, regulatory domain"/>
    <property type="match status" value="1"/>
</dbReference>
<dbReference type="EMBL" id="JAAABJ010000401">
    <property type="protein sequence ID" value="NAW50717.1"/>
    <property type="molecule type" value="Genomic_DNA"/>
</dbReference>
<dbReference type="AlphaFoldDB" id="A0A845PW89"/>
<feature type="signal peptide" evidence="1">
    <location>
        <begin position="1"/>
        <end position="18"/>
    </location>
</feature>
<reference evidence="2 3" key="1">
    <citation type="submission" date="2019-11" db="EMBL/GenBank/DDBJ databases">
        <title>Characterization of Elizabethkingia argenteiflava sp. nov., isolated from inner surface of Soybean Pods.</title>
        <authorList>
            <person name="Mo S."/>
        </authorList>
    </citation>
    <scope>NUCLEOTIDE SEQUENCE [LARGE SCALE GENOMIC DNA]</scope>
    <source>
        <strain evidence="2 3">YB22</strain>
    </source>
</reference>
<comment type="caution">
    <text evidence="2">The sequence shown here is derived from an EMBL/GenBank/DDBJ whole genome shotgun (WGS) entry which is preliminary data.</text>
</comment>
<evidence type="ECO:0000313" key="2">
    <source>
        <dbReference type="EMBL" id="NAW50717.1"/>
    </source>
</evidence>
<evidence type="ECO:0008006" key="4">
    <source>
        <dbReference type="Google" id="ProtNLM"/>
    </source>
</evidence>
<accession>A0A845PW89</accession>
<protein>
    <recommendedName>
        <fullName evidence="4">Carboxypeptidase regulatory-like domain-containing protein</fullName>
    </recommendedName>
</protein>
<feature type="chain" id="PRO_5033017020" description="Carboxypeptidase regulatory-like domain-containing protein" evidence="1">
    <location>
        <begin position="19"/>
        <end position="909"/>
    </location>
</feature>
<proteinExistence type="predicted"/>
<evidence type="ECO:0000313" key="3">
    <source>
        <dbReference type="Proteomes" id="UP000553459"/>
    </source>
</evidence>
<dbReference type="RefSeq" id="WP_166519035.1">
    <property type="nucleotide sequence ID" value="NZ_JAAABJ010000401.1"/>
</dbReference>
<dbReference type="InterPro" id="IPR008969">
    <property type="entry name" value="CarboxyPept-like_regulatory"/>
</dbReference>
<gene>
    <name evidence="2" type="ORF">GNY06_04720</name>
</gene>
<name>A0A845PW89_9FLAO</name>
<dbReference type="SUPFAM" id="SSF49464">
    <property type="entry name" value="Carboxypeptidase regulatory domain-like"/>
    <property type="match status" value="1"/>
</dbReference>
<dbReference type="SUPFAM" id="SSF56935">
    <property type="entry name" value="Porins"/>
    <property type="match status" value="1"/>
</dbReference>
<evidence type="ECO:0000256" key="1">
    <source>
        <dbReference type="SAM" id="SignalP"/>
    </source>
</evidence>
<keyword evidence="1" id="KW-0732">Signal</keyword>